<keyword evidence="2" id="KW-0472">Membrane</keyword>
<evidence type="ECO:0000313" key="3">
    <source>
        <dbReference type="EMBL" id="QDV34258.1"/>
    </source>
</evidence>
<feature type="transmembrane region" description="Helical" evidence="2">
    <location>
        <begin position="87"/>
        <end position="107"/>
    </location>
</feature>
<dbReference type="Proteomes" id="UP000317835">
    <property type="component" value="Chromosome"/>
</dbReference>
<feature type="transmembrane region" description="Helical" evidence="2">
    <location>
        <begin position="229"/>
        <end position="247"/>
    </location>
</feature>
<keyword evidence="4" id="KW-1185">Reference proteome</keyword>
<accession>A0A518H092</accession>
<dbReference type="RefSeq" id="WP_145269029.1">
    <property type="nucleotide sequence ID" value="NZ_CP036426.1"/>
</dbReference>
<keyword evidence="2" id="KW-1133">Transmembrane helix</keyword>
<dbReference type="KEGG" id="tpla:ElP_21430"/>
<feature type="region of interest" description="Disordered" evidence="1">
    <location>
        <begin position="1"/>
        <end position="25"/>
    </location>
</feature>
<feature type="transmembrane region" description="Helical" evidence="2">
    <location>
        <begin position="157"/>
        <end position="179"/>
    </location>
</feature>
<proteinExistence type="predicted"/>
<dbReference type="EMBL" id="CP036426">
    <property type="protein sequence ID" value="QDV34258.1"/>
    <property type="molecule type" value="Genomic_DNA"/>
</dbReference>
<evidence type="ECO:0000256" key="1">
    <source>
        <dbReference type="SAM" id="MobiDB-lite"/>
    </source>
</evidence>
<organism evidence="3 4">
    <name type="scientific">Tautonia plasticadhaerens</name>
    <dbReference type="NCBI Taxonomy" id="2527974"/>
    <lineage>
        <taxon>Bacteria</taxon>
        <taxon>Pseudomonadati</taxon>
        <taxon>Planctomycetota</taxon>
        <taxon>Planctomycetia</taxon>
        <taxon>Isosphaerales</taxon>
        <taxon>Isosphaeraceae</taxon>
        <taxon>Tautonia</taxon>
    </lineage>
</organism>
<name>A0A518H092_9BACT</name>
<feature type="transmembrane region" description="Helical" evidence="2">
    <location>
        <begin position="32"/>
        <end position="55"/>
    </location>
</feature>
<evidence type="ECO:0000256" key="2">
    <source>
        <dbReference type="SAM" id="Phobius"/>
    </source>
</evidence>
<protein>
    <submittedName>
        <fullName evidence="3">Uncharacterized protein</fullName>
    </submittedName>
</protein>
<feature type="compositionally biased region" description="Basic and acidic residues" evidence="1">
    <location>
        <begin position="1"/>
        <end position="11"/>
    </location>
</feature>
<sequence>MNASDRDRDDGLSLPPARPADGPDRSRRVWSLALGAGLVGGLIAWAAGEAAIAAVKPETEMLSAMGVMMETVSRKGEIEANATKSHLSSGVLGGALGLCLGLGGGLARRSARQGAIAGAVGLVVGGAVGTAGSMALAPVYQAHRDAEPLSTDLTVPMLVHGGIWTLVGAAGGLAFGLGLGAGRGDLVAAVVGGLIGAALGTLAFEALGAAAFPLDKTHMPVSASGTSRLASRMTVALLAAAGIGAMLTREPSRRRRPEPGPSPAP</sequence>
<feature type="transmembrane region" description="Helical" evidence="2">
    <location>
        <begin position="186"/>
        <end position="209"/>
    </location>
</feature>
<dbReference type="AlphaFoldDB" id="A0A518H092"/>
<evidence type="ECO:0000313" key="4">
    <source>
        <dbReference type="Proteomes" id="UP000317835"/>
    </source>
</evidence>
<gene>
    <name evidence="3" type="ORF">ElP_21430</name>
</gene>
<feature type="transmembrane region" description="Helical" evidence="2">
    <location>
        <begin position="114"/>
        <end position="137"/>
    </location>
</feature>
<reference evidence="3 4" key="1">
    <citation type="submission" date="2019-02" db="EMBL/GenBank/DDBJ databases">
        <title>Deep-cultivation of Planctomycetes and their phenomic and genomic characterization uncovers novel biology.</title>
        <authorList>
            <person name="Wiegand S."/>
            <person name="Jogler M."/>
            <person name="Boedeker C."/>
            <person name="Pinto D."/>
            <person name="Vollmers J."/>
            <person name="Rivas-Marin E."/>
            <person name="Kohn T."/>
            <person name="Peeters S.H."/>
            <person name="Heuer A."/>
            <person name="Rast P."/>
            <person name="Oberbeckmann S."/>
            <person name="Bunk B."/>
            <person name="Jeske O."/>
            <person name="Meyerdierks A."/>
            <person name="Storesund J.E."/>
            <person name="Kallscheuer N."/>
            <person name="Luecker S."/>
            <person name="Lage O.M."/>
            <person name="Pohl T."/>
            <person name="Merkel B.J."/>
            <person name="Hornburger P."/>
            <person name="Mueller R.-W."/>
            <person name="Bruemmer F."/>
            <person name="Labrenz M."/>
            <person name="Spormann A.M."/>
            <person name="Op den Camp H."/>
            <person name="Overmann J."/>
            <person name="Amann R."/>
            <person name="Jetten M.S.M."/>
            <person name="Mascher T."/>
            <person name="Medema M.H."/>
            <person name="Devos D.P."/>
            <person name="Kaster A.-K."/>
            <person name="Ovreas L."/>
            <person name="Rohde M."/>
            <person name="Galperin M.Y."/>
            <person name="Jogler C."/>
        </authorList>
    </citation>
    <scope>NUCLEOTIDE SEQUENCE [LARGE SCALE GENOMIC DNA]</scope>
    <source>
        <strain evidence="3 4">ElP</strain>
    </source>
</reference>
<keyword evidence="2" id="KW-0812">Transmembrane</keyword>